<feature type="domain" description="BRCT" evidence="2">
    <location>
        <begin position="93"/>
        <end position="173"/>
    </location>
</feature>
<dbReference type="SMART" id="SM00292">
    <property type="entry name" value="BRCT"/>
    <property type="match status" value="6"/>
</dbReference>
<dbReference type="STRING" id="914234.M2QVS4"/>
<feature type="region of interest" description="Disordered" evidence="1">
    <location>
        <begin position="478"/>
        <end position="520"/>
    </location>
</feature>
<protein>
    <recommendedName>
        <fullName evidence="2">BRCT domain-containing protein</fullName>
    </recommendedName>
</protein>
<sequence length="1145" mass="125975">MARDIFHGVHYYFSTTLSANERDPLTELLDEEGAIAVPLDDITLTHFISNSLPSDKTLEPLPDGTSAHIVTPTWVHRSIALGSQQPPEYYSADPLHLFSGITATATDLSSADNELLSAAITALGGQWRSALTRDVTHLFALAPGSAKYETAMHFKDETGMHVLVPHWFDDTVRLGARGLPMDGYEWPEPRVLKFAHDPASAFPSKPRDRASQKISRARRILYDTALASSTEYKLKRAPPRDVWKGRKILLSASLDLNESQRDAHESDIERGGGVVVKLELLDTGTASELSEEETRKVEDADIFVTRFRSGAAYAKAMRLHKTVGTLSWLWYVRASGTLSNPTSQLLHYPVPKKLIDKFSNHIITITNYTGRDREYLKKLISAMGAQFTPDMTSNNTVVIAAYIRGDKTTKAISWSIPIVNHTWLEDCFAHWRALTPACAKYTQFPPGVDFSAVLAERGLARAVCDPDPAELAALEAEDEEEDAVEEELGQGRGAGLTRQNTANSARDAREVEDAVMLEEEQVGDVSIGAYMDVDMHLDEDPPRRAKPRSTARSAEERKRDVPTSSPKTGRPKRGRPSADAGADEEPVVSPRTGRQSDAAVQRAKKATGSKAKQPTIDSETESEDDEVENDPQPLRRPRTITTSTTTIPETRMPSSPSKPSSSPLKSPLRSNRTVRPQVSVELPSVAAVYKSPPKQKPKSAAKPPTPKPVARTDSVRVTAAEAASSSSARKRGRPSDSPSKRPKPPSPSPPPSLSHSPSPPPKPVRRKRAEVVIDTPSAGPSCSEEIPRSLLTRTPSKRSAATRATQKLRDEIMPDVVNFQKELKRGSVRAIGEGEREKEREANAKGKKRASLGGEGPQQEEGEPEKKKRRTSMGKLATAADVLPEGQGTKRGKARDDVVRRRSVADDAATDIRDDAPRRRSTKNAKIMTTMVQLSSEITKVISSSIPRFGTAPNTFMQALIGLGVKVLSDASEASECTHLVANNFVRTEKFLCALAKTPYIVSDRWLTSSIAQKRLLPEEDFALTDRESEKKFGVTIEDVLERARANKGKLFTGMTFYITPKVPAKLSMLKNVIATFGGQVLTQTPTVRILHANENRYVISCQADKSIWQPLARQGYPIYSEELILNGALKQEIEWDKDEHRVDL</sequence>
<feature type="domain" description="BRCT" evidence="2">
    <location>
        <begin position="963"/>
        <end position="1024"/>
    </location>
</feature>
<dbReference type="HOGENOM" id="CLU_002149_1_0_1"/>
<dbReference type="InterPro" id="IPR001357">
    <property type="entry name" value="BRCT_dom"/>
</dbReference>
<feature type="compositionally biased region" description="Polar residues" evidence="1">
    <location>
        <begin position="791"/>
        <end position="805"/>
    </location>
</feature>
<dbReference type="Pfam" id="PF12738">
    <property type="entry name" value="PTCB-BRCT"/>
    <property type="match status" value="2"/>
</dbReference>
<feature type="domain" description="BRCT" evidence="2">
    <location>
        <begin position="1047"/>
        <end position="1127"/>
    </location>
</feature>
<feature type="domain" description="BRCT" evidence="2">
    <location>
        <begin position="1"/>
        <end position="92"/>
    </location>
</feature>
<evidence type="ECO:0000259" key="2">
    <source>
        <dbReference type="PROSITE" id="PS50172"/>
    </source>
</evidence>
<evidence type="ECO:0000313" key="4">
    <source>
        <dbReference type="Proteomes" id="UP000016930"/>
    </source>
</evidence>
<dbReference type="Gene3D" id="3.40.50.10190">
    <property type="entry name" value="BRCT domain"/>
    <property type="match status" value="5"/>
</dbReference>
<dbReference type="GO" id="GO:1990683">
    <property type="term" value="P:DNA double-strand break attachment to nuclear envelope"/>
    <property type="evidence" value="ECO:0007669"/>
    <property type="project" value="TreeGrafter"/>
</dbReference>
<organism evidence="3 4">
    <name type="scientific">Ceriporiopsis subvermispora (strain B)</name>
    <name type="common">White-rot fungus</name>
    <name type="synonym">Gelatoporia subvermispora</name>
    <dbReference type="NCBI Taxonomy" id="914234"/>
    <lineage>
        <taxon>Eukaryota</taxon>
        <taxon>Fungi</taxon>
        <taxon>Dikarya</taxon>
        <taxon>Basidiomycota</taxon>
        <taxon>Agaricomycotina</taxon>
        <taxon>Agaricomycetes</taxon>
        <taxon>Polyporales</taxon>
        <taxon>Gelatoporiaceae</taxon>
        <taxon>Gelatoporia</taxon>
    </lineage>
</organism>
<feature type="compositionally biased region" description="Low complexity" evidence="1">
    <location>
        <begin position="639"/>
        <end position="668"/>
    </location>
</feature>
<feature type="domain" description="BRCT" evidence="2">
    <location>
        <begin position="353"/>
        <end position="434"/>
    </location>
</feature>
<accession>M2QVS4</accession>
<feature type="compositionally biased region" description="Acidic residues" evidence="1">
    <location>
        <begin position="478"/>
        <end position="488"/>
    </location>
</feature>
<dbReference type="Pfam" id="PF16589">
    <property type="entry name" value="BRCT_2"/>
    <property type="match status" value="1"/>
</dbReference>
<feature type="compositionally biased region" description="Basic and acidic residues" evidence="1">
    <location>
        <begin position="894"/>
        <end position="918"/>
    </location>
</feature>
<feature type="compositionally biased region" description="Pro residues" evidence="1">
    <location>
        <begin position="744"/>
        <end position="762"/>
    </location>
</feature>
<reference evidence="3 4" key="1">
    <citation type="journal article" date="2012" name="Proc. Natl. Acad. Sci. U.S.A.">
        <title>Comparative genomics of Ceriporiopsis subvermispora and Phanerochaete chrysosporium provide insight into selective ligninolysis.</title>
        <authorList>
            <person name="Fernandez-Fueyo E."/>
            <person name="Ruiz-Duenas F.J."/>
            <person name="Ferreira P."/>
            <person name="Floudas D."/>
            <person name="Hibbett D.S."/>
            <person name="Canessa P."/>
            <person name="Larrondo L.F."/>
            <person name="James T.Y."/>
            <person name="Seelenfreund D."/>
            <person name="Lobos S."/>
            <person name="Polanco R."/>
            <person name="Tello M."/>
            <person name="Honda Y."/>
            <person name="Watanabe T."/>
            <person name="Watanabe T."/>
            <person name="Ryu J.S."/>
            <person name="Kubicek C.P."/>
            <person name="Schmoll M."/>
            <person name="Gaskell J."/>
            <person name="Hammel K.E."/>
            <person name="St John F.J."/>
            <person name="Vanden Wymelenberg A."/>
            <person name="Sabat G."/>
            <person name="Splinter BonDurant S."/>
            <person name="Syed K."/>
            <person name="Yadav J.S."/>
            <person name="Doddapaneni H."/>
            <person name="Subramanian V."/>
            <person name="Lavin J.L."/>
            <person name="Oguiza J.A."/>
            <person name="Perez G."/>
            <person name="Pisabarro A.G."/>
            <person name="Ramirez L."/>
            <person name="Santoyo F."/>
            <person name="Master E."/>
            <person name="Coutinho P.M."/>
            <person name="Henrissat B."/>
            <person name="Lombard V."/>
            <person name="Magnuson J.K."/>
            <person name="Kuees U."/>
            <person name="Hori C."/>
            <person name="Igarashi K."/>
            <person name="Samejima M."/>
            <person name="Held B.W."/>
            <person name="Barry K.W."/>
            <person name="LaButti K.M."/>
            <person name="Lapidus A."/>
            <person name="Lindquist E.A."/>
            <person name="Lucas S.M."/>
            <person name="Riley R."/>
            <person name="Salamov A.A."/>
            <person name="Hoffmeister D."/>
            <person name="Schwenk D."/>
            <person name="Hadar Y."/>
            <person name="Yarden O."/>
            <person name="de Vries R.P."/>
            <person name="Wiebenga A."/>
            <person name="Stenlid J."/>
            <person name="Eastwood D."/>
            <person name="Grigoriev I.V."/>
            <person name="Berka R.M."/>
            <person name="Blanchette R.A."/>
            <person name="Kersten P."/>
            <person name="Martinez A.T."/>
            <person name="Vicuna R."/>
            <person name="Cullen D."/>
        </authorList>
    </citation>
    <scope>NUCLEOTIDE SEQUENCE [LARGE SCALE GENOMIC DNA]</scope>
    <source>
        <strain evidence="3 4">B</strain>
    </source>
</reference>
<feature type="compositionally biased region" description="Basic and acidic residues" evidence="1">
    <location>
        <begin position="832"/>
        <end position="844"/>
    </location>
</feature>
<dbReference type="CDD" id="cd18432">
    <property type="entry name" value="BRCT_PAXIP1_rpt6_like"/>
    <property type="match status" value="1"/>
</dbReference>
<dbReference type="SUPFAM" id="SSF52113">
    <property type="entry name" value="BRCT domain"/>
    <property type="match status" value="4"/>
</dbReference>
<feature type="region of interest" description="Disordered" evidence="1">
    <location>
        <begin position="536"/>
        <end position="919"/>
    </location>
</feature>
<name>M2QVS4_CERS8</name>
<evidence type="ECO:0000256" key="1">
    <source>
        <dbReference type="SAM" id="MobiDB-lite"/>
    </source>
</evidence>
<proteinExistence type="predicted"/>
<feature type="compositionally biased region" description="Acidic residues" evidence="1">
    <location>
        <begin position="618"/>
        <end position="629"/>
    </location>
</feature>
<dbReference type="Proteomes" id="UP000016930">
    <property type="component" value="Unassembled WGS sequence"/>
</dbReference>
<dbReference type="AlphaFoldDB" id="M2QVS4"/>
<dbReference type="CDD" id="cd18436">
    <property type="entry name" value="BRCT_BRC1_like_rpt2"/>
    <property type="match status" value="1"/>
</dbReference>
<dbReference type="PROSITE" id="PS50172">
    <property type="entry name" value="BRCT"/>
    <property type="match status" value="5"/>
</dbReference>
<dbReference type="GO" id="GO:0035361">
    <property type="term" value="C:Cul8-RING ubiquitin ligase complex"/>
    <property type="evidence" value="ECO:0007669"/>
    <property type="project" value="TreeGrafter"/>
</dbReference>
<dbReference type="GO" id="GO:0005634">
    <property type="term" value="C:nucleus"/>
    <property type="evidence" value="ECO:0007669"/>
    <property type="project" value="TreeGrafter"/>
</dbReference>
<dbReference type="PANTHER" id="PTHR47667:SF1">
    <property type="entry name" value="REGULATOR OF TY1 TRANSPOSITION PROTEIN 107"/>
    <property type="match status" value="1"/>
</dbReference>
<dbReference type="PANTHER" id="PTHR47667">
    <property type="entry name" value="REGULATOR OF TY1 TRANSPOSITION PROTEIN 107"/>
    <property type="match status" value="1"/>
</dbReference>
<dbReference type="InterPro" id="IPR053036">
    <property type="entry name" value="CellCycle_DNARepair_Reg"/>
</dbReference>
<dbReference type="Pfam" id="PF16770">
    <property type="entry name" value="RTT107_BRCT_5"/>
    <property type="match status" value="1"/>
</dbReference>
<dbReference type="OrthoDB" id="342264at2759"/>
<keyword evidence="4" id="KW-1185">Reference proteome</keyword>
<dbReference type="EMBL" id="KB445791">
    <property type="protein sequence ID" value="EMD41213.1"/>
    <property type="molecule type" value="Genomic_DNA"/>
</dbReference>
<evidence type="ECO:0000313" key="3">
    <source>
        <dbReference type="EMBL" id="EMD41213.1"/>
    </source>
</evidence>
<dbReference type="InterPro" id="IPR036420">
    <property type="entry name" value="BRCT_dom_sf"/>
</dbReference>
<gene>
    <name evidence="3" type="ORF">CERSUDRAFT_89793</name>
</gene>
<dbReference type="GO" id="GO:0006302">
    <property type="term" value="P:double-strand break repair"/>
    <property type="evidence" value="ECO:0007669"/>
    <property type="project" value="TreeGrafter"/>
</dbReference>